<organism evidence="1 2">
    <name type="scientific">Morus notabilis</name>
    <dbReference type="NCBI Taxonomy" id="981085"/>
    <lineage>
        <taxon>Eukaryota</taxon>
        <taxon>Viridiplantae</taxon>
        <taxon>Streptophyta</taxon>
        <taxon>Embryophyta</taxon>
        <taxon>Tracheophyta</taxon>
        <taxon>Spermatophyta</taxon>
        <taxon>Magnoliopsida</taxon>
        <taxon>eudicotyledons</taxon>
        <taxon>Gunneridae</taxon>
        <taxon>Pentapetalae</taxon>
        <taxon>rosids</taxon>
        <taxon>fabids</taxon>
        <taxon>Rosales</taxon>
        <taxon>Moraceae</taxon>
        <taxon>Moreae</taxon>
        <taxon>Morus</taxon>
    </lineage>
</organism>
<sequence>MQAQLEGPQINQGCLEAPPALTAQICAFTKKDVEAGTSNVVTGHLSIVKGMAFVKDVRKQLCQIMEKIAKGTILVMDAFSHVAFLIFGLEHRFLELVIIGSCGFQVA</sequence>
<evidence type="ECO:0000313" key="1">
    <source>
        <dbReference type="EMBL" id="EXC21911.1"/>
    </source>
</evidence>
<evidence type="ECO:0000313" key="2">
    <source>
        <dbReference type="Proteomes" id="UP000030645"/>
    </source>
</evidence>
<gene>
    <name evidence="1" type="ORF">L484_011076</name>
</gene>
<name>W9SRA1_9ROSA</name>
<dbReference type="EMBL" id="KE345956">
    <property type="protein sequence ID" value="EXC21911.1"/>
    <property type="molecule type" value="Genomic_DNA"/>
</dbReference>
<protein>
    <submittedName>
        <fullName evidence="1">Uncharacterized protein</fullName>
    </submittedName>
</protein>
<keyword evidence="2" id="KW-1185">Reference proteome</keyword>
<accession>W9SRA1</accession>
<dbReference type="AlphaFoldDB" id="W9SRA1"/>
<reference evidence="2" key="1">
    <citation type="submission" date="2013-01" db="EMBL/GenBank/DDBJ databases">
        <title>Draft Genome Sequence of a Mulberry Tree, Morus notabilis C.K. Schneid.</title>
        <authorList>
            <person name="He N."/>
            <person name="Zhao S."/>
        </authorList>
    </citation>
    <scope>NUCLEOTIDE SEQUENCE</scope>
</reference>
<dbReference type="Proteomes" id="UP000030645">
    <property type="component" value="Unassembled WGS sequence"/>
</dbReference>
<proteinExistence type="predicted"/>